<evidence type="ECO:0000313" key="1">
    <source>
        <dbReference type="EMBL" id="GLB69500.1"/>
    </source>
</evidence>
<evidence type="ECO:0008006" key="3">
    <source>
        <dbReference type="Google" id="ProtNLM"/>
    </source>
</evidence>
<reference evidence="1 2" key="1">
    <citation type="journal article" date="2023" name="Int. J. Syst. Evol. Microbiol.">
        <title>Arthrobacter mangrovi sp. nov., an actinobacterium isolated from the rhizosphere of a mangrove.</title>
        <authorList>
            <person name="Hamada M."/>
            <person name="Saitou S."/>
            <person name="Enomoto N."/>
            <person name="Nanri K."/>
            <person name="Hidaka K."/>
            <person name="Miura T."/>
            <person name="Tamura T."/>
        </authorList>
    </citation>
    <scope>NUCLEOTIDE SEQUENCE [LARGE SCALE GENOMIC DNA]</scope>
    <source>
        <strain evidence="1 2">NBRC 112813</strain>
    </source>
</reference>
<name>A0ABQ5MZS7_9MICC</name>
<dbReference type="Proteomes" id="UP001209654">
    <property type="component" value="Unassembled WGS sequence"/>
</dbReference>
<dbReference type="EMBL" id="BRVS01000038">
    <property type="protein sequence ID" value="GLB69500.1"/>
    <property type="molecule type" value="Genomic_DNA"/>
</dbReference>
<comment type="caution">
    <text evidence="1">The sequence shown here is derived from an EMBL/GenBank/DDBJ whole genome shotgun (WGS) entry which is preliminary data.</text>
</comment>
<organism evidence="1 2">
    <name type="scientific">Arthrobacter mangrovi</name>
    <dbReference type="NCBI Taxonomy" id="2966350"/>
    <lineage>
        <taxon>Bacteria</taxon>
        <taxon>Bacillati</taxon>
        <taxon>Actinomycetota</taxon>
        <taxon>Actinomycetes</taxon>
        <taxon>Micrococcales</taxon>
        <taxon>Micrococcaceae</taxon>
        <taxon>Arthrobacter</taxon>
    </lineage>
</organism>
<accession>A0ABQ5MZS7</accession>
<dbReference type="RefSeq" id="WP_264797597.1">
    <property type="nucleotide sequence ID" value="NZ_BRVS01000038.1"/>
</dbReference>
<protein>
    <recommendedName>
        <fullName evidence="3">NIPSNAP domain-containing protein</fullName>
    </recommendedName>
</protein>
<proteinExistence type="predicted"/>
<keyword evidence="2" id="KW-1185">Reference proteome</keyword>
<gene>
    <name evidence="1" type="ORF">AHIS1636_39450</name>
</gene>
<evidence type="ECO:0000313" key="2">
    <source>
        <dbReference type="Proteomes" id="UP001209654"/>
    </source>
</evidence>
<sequence length="99" mass="11347">MQTTQLRRYTIRPDAHQDFVNFWRQNVTTLRRDAGFTIEFAVMDEQASEFIWAVSAPGDKKAFQKLEATYNASPTRTAVFANIPGWVTAVQISFIQPAY</sequence>